<dbReference type="InterPro" id="IPR047187">
    <property type="entry name" value="SF1_C_Upf1"/>
</dbReference>
<feature type="domain" description="DNA2/NAM7 helicase helicase" evidence="2">
    <location>
        <begin position="586"/>
        <end position="843"/>
    </location>
</feature>
<feature type="compositionally biased region" description="Low complexity" evidence="1">
    <location>
        <begin position="183"/>
        <end position="213"/>
    </location>
</feature>
<keyword evidence="5" id="KW-1185">Reference proteome</keyword>
<dbReference type="OrthoDB" id="6513042at2759"/>
<feature type="region of interest" description="Disordered" evidence="1">
    <location>
        <begin position="1"/>
        <end position="79"/>
    </location>
</feature>
<organism evidence="4 5">
    <name type="scientific">Tetrabaena socialis</name>
    <dbReference type="NCBI Taxonomy" id="47790"/>
    <lineage>
        <taxon>Eukaryota</taxon>
        <taxon>Viridiplantae</taxon>
        <taxon>Chlorophyta</taxon>
        <taxon>core chlorophytes</taxon>
        <taxon>Chlorophyceae</taxon>
        <taxon>CS clade</taxon>
        <taxon>Chlamydomonadales</taxon>
        <taxon>Tetrabaenaceae</taxon>
        <taxon>Tetrabaena</taxon>
    </lineage>
</organism>
<keyword evidence="4" id="KW-0547">Nucleotide-binding</keyword>
<dbReference type="PANTHER" id="PTHR10887">
    <property type="entry name" value="DNA2/NAM7 HELICASE FAMILY"/>
    <property type="match status" value="1"/>
</dbReference>
<dbReference type="Gene3D" id="3.40.50.300">
    <property type="entry name" value="P-loop containing nucleotide triphosphate hydrolases"/>
    <property type="match status" value="2"/>
</dbReference>
<keyword evidence="4" id="KW-0378">Hydrolase</keyword>
<gene>
    <name evidence="4" type="ORF">TSOC_005700</name>
</gene>
<sequence length="1055" mass="114258">MSPSKRTLARLSAPAAAEDAVNASAADPFSSVSGDRADVKGDDDDNDDDNDEDNFMGGRFDPNVDGQPWDPAKVTTPSDEELVGGMEKVDMVKMRLAAAIHAENMQEHLEHLGWLQGDRNKLADDGVMAFGLTLTMDKAGKNLTLTRDDGRSFKNGKNGCKGFKLGMHVDVFQDFTLSQACDSSLDSSSDSGSSDGEGSSSNEGEGIENVSSEAAEGPAGSTAVNRAESGAASTASQELPVSPATTPAATGNCGNIAAGTAAEVVTSSLTPKEAAQAKLDELKAEVKRRMAALGVSKVFDGVIESIQDYKVVVKSRADAAQALDEAGKHDLKGMCWAMASAHNDCTFRRQLAAVESLSMLLSAGPGRPGSSPGRVERREEEIRVRKVILSSSPTDDEVFVERAASCCVEWLGPDAQADLSKALEEMGVLNAEQLAALNQAATRSLTLLQGPPGTGKSSTLAAMGVALCQVFHNPATAAAGASAASEFELLSSKKCMAEWTEDEVQQWIQSFSSEELKALALHSTGGCSGRDAQSYTLGHCTMLFDHGRDDVLDVGTVKALAGEFIKLRDATLAAIEKRSIAPGFWQTQNRDMRIIMCAETNTAANRLLKQLVSMLPADSGYHIVRLGIMKENGEDEEGELARKYYIDAKRDQHPLMQVNAELRQARQDKEVSQELGRKLQDDVVRYVECKVKEAKNAGSDLLREKWGALAQLVKATIVPKVGKAICDYLKLLKRRKGSKRTKGTKAAKASQNKKAWEPIKELLKEMRELALYDILVAAQVVVGTNASVGEITSLCTEHGLSFPIVLMDEAGQVSEPSSLIPLILGAEWVLMAGDLKQLRPTIRTNIAKQLLGYDDTATGGSEYGRLRKLGVLELTLARQYRMHPDIREFPSWTFYDGLLFEDEDNMPCMDVPQPSHYGCRGFKWPSERPGKHYKRAYPIAFFDVRHAADGYGLEENSRTSYINKDEASLALQLMMAMACDPSVRSIFILTPYKAQAEFIAKRLEDGQAILAKIAKMRAQSKLGKFHALEVKAHTADGFQVRTPYGIVESVRAPLG</sequence>
<keyword evidence="4" id="KW-0067">ATP-binding</keyword>
<feature type="domain" description="DNA2/NAM7 helicase-like C-terminal" evidence="3">
    <location>
        <begin position="866"/>
        <end position="1041"/>
    </location>
</feature>
<dbReference type="PANTHER" id="PTHR10887:SF495">
    <property type="entry name" value="HELICASE SENATAXIN ISOFORM X1-RELATED"/>
    <property type="match status" value="1"/>
</dbReference>
<evidence type="ECO:0000256" key="1">
    <source>
        <dbReference type="SAM" id="MobiDB-lite"/>
    </source>
</evidence>
<dbReference type="EMBL" id="PGGS01000160">
    <property type="protein sequence ID" value="PNH07816.1"/>
    <property type="molecule type" value="Genomic_DNA"/>
</dbReference>
<evidence type="ECO:0000259" key="3">
    <source>
        <dbReference type="Pfam" id="PF13087"/>
    </source>
</evidence>
<dbReference type="SUPFAM" id="SSF52540">
    <property type="entry name" value="P-loop containing nucleoside triphosphate hydrolases"/>
    <property type="match status" value="1"/>
</dbReference>
<accession>A0A2J8A5K9</accession>
<dbReference type="InterPro" id="IPR041679">
    <property type="entry name" value="DNA2/NAM7-like_C"/>
</dbReference>
<dbReference type="Pfam" id="PF13086">
    <property type="entry name" value="AAA_11"/>
    <property type="match status" value="1"/>
</dbReference>
<evidence type="ECO:0000313" key="5">
    <source>
        <dbReference type="Proteomes" id="UP000236333"/>
    </source>
</evidence>
<dbReference type="InterPro" id="IPR027417">
    <property type="entry name" value="P-loop_NTPase"/>
</dbReference>
<comment type="caution">
    <text evidence="4">The sequence shown here is derived from an EMBL/GenBank/DDBJ whole genome shotgun (WGS) entry which is preliminary data.</text>
</comment>
<feature type="compositionally biased region" description="Polar residues" evidence="1">
    <location>
        <begin position="231"/>
        <end position="247"/>
    </location>
</feature>
<dbReference type="InterPro" id="IPR041677">
    <property type="entry name" value="DNA2/NAM7_AAA_11"/>
</dbReference>
<feature type="compositionally biased region" description="Acidic residues" evidence="1">
    <location>
        <begin position="41"/>
        <end position="54"/>
    </location>
</feature>
<dbReference type="InterPro" id="IPR045055">
    <property type="entry name" value="DNA2/NAM7-like"/>
</dbReference>
<protein>
    <submittedName>
        <fullName evidence="4">Putative helicase MAGATAMA 3</fullName>
    </submittedName>
</protein>
<proteinExistence type="predicted"/>
<feature type="region of interest" description="Disordered" evidence="1">
    <location>
        <begin position="183"/>
        <end position="247"/>
    </location>
</feature>
<dbReference type="Pfam" id="PF13087">
    <property type="entry name" value="AAA_12"/>
    <property type="match status" value="1"/>
</dbReference>
<dbReference type="Proteomes" id="UP000236333">
    <property type="component" value="Unassembled WGS sequence"/>
</dbReference>
<keyword evidence="4" id="KW-0347">Helicase</keyword>
<evidence type="ECO:0000313" key="4">
    <source>
        <dbReference type="EMBL" id="PNH07816.1"/>
    </source>
</evidence>
<dbReference type="CDD" id="cd18808">
    <property type="entry name" value="SF1_C_Upf1"/>
    <property type="match status" value="1"/>
</dbReference>
<feature type="compositionally biased region" description="Low complexity" evidence="1">
    <location>
        <begin position="13"/>
        <end position="26"/>
    </location>
</feature>
<reference evidence="4 5" key="1">
    <citation type="journal article" date="2017" name="Mol. Biol. Evol.">
        <title>The 4-celled Tetrabaena socialis nuclear genome reveals the essential components for genetic control of cell number at the origin of multicellularity in the volvocine lineage.</title>
        <authorList>
            <person name="Featherston J."/>
            <person name="Arakaki Y."/>
            <person name="Hanschen E.R."/>
            <person name="Ferris P.J."/>
            <person name="Michod R.E."/>
            <person name="Olson B.J.S.C."/>
            <person name="Nozaki H."/>
            <person name="Durand P.M."/>
        </authorList>
    </citation>
    <scope>NUCLEOTIDE SEQUENCE [LARGE SCALE GENOMIC DNA]</scope>
    <source>
        <strain evidence="4 5">NIES-571</strain>
    </source>
</reference>
<evidence type="ECO:0000259" key="2">
    <source>
        <dbReference type="Pfam" id="PF13086"/>
    </source>
</evidence>
<dbReference type="GO" id="GO:0004386">
    <property type="term" value="F:helicase activity"/>
    <property type="evidence" value="ECO:0007669"/>
    <property type="project" value="UniProtKB-KW"/>
</dbReference>
<name>A0A2J8A5K9_9CHLO</name>
<dbReference type="AlphaFoldDB" id="A0A2J8A5K9"/>